<feature type="non-terminal residue" evidence="1">
    <location>
        <position position="1"/>
    </location>
</feature>
<dbReference type="EMBL" id="UINC01169218">
    <property type="protein sequence ID" value="SVD72642.1"/>
    <property type="molecule type" value="Genomic_DNA"/>
</dbReference>
<feature type="non-terminal residue" evidence="1">
    <location>
        <position position="269"/>
    </location>
</feature>
<sequence>SLFKEQFGAKAANKEEFHAFMTEVFGENYDKTTAEAFRQRALLGDYSWLPPIRFASNEALGGANGAYDTQAGVVYLNENLRSNPRLAAQTFVEEAGHHLDSKLNQSDTVGDEGEMFRRVLSGEALTAAQVHDIRTEDDTGTITVDGKEIEVEFWNPFKAVGNAISSAAKAVGNAISGAAKAVGNAVVGAAKGVADGVVSVVKGVAGGVKSFVTGIGEGVGGFFSNVFKGNFGDAVDSLVRGADKAFIQAPTRVFNGVLNGFESASKGLL</sequence>
<reference evidence="1" key="1">
    <citation type="submission" date="2018-05" db="EMBL/GenBank/DDBJ databases">
        <authorList>
            <person name="Lanie J.A."/>
            <person name="Ng W.-L."/>
            <person name="Kazmierczak K.M."/>
            <person name="Andrzejewski T.M."/>
            <person name="Davidsen T.M."/>
            <person name="Wayne K.J."/>
            <person name="Tettelin H."/>
            <person name="Glass J.I."/>
            <person name="Rusch D."/>
            <person name="Podicherti R."/>
            <person name="Tsui H.-C.T."/>
            <person name="Winkler M.E."/>
        </authorList>
    </citation>
    <scope>NUCLEOTIDE SEQUENCE</scope>
</reference>
<gene>
    <name evidence="1" type="ORF">METZ01_LOCUS425496</name>
</gene>
<name>A0A382XNC5_9ZZZZ</name>
<accession>A0A382XNC5</accession>
<dbReference type="AlphaFoldDB" id="A0A382XNC5"/>
<evidence type="ECO:0000313" key="1">
    <source>
        <dbReference type="EMBL" id="SVD72642.1"/>
    </source>
</evidence>
<organism evidence="1">
    <name type="scientific">marine metagenome</name>
    <dbReference type="NCBI Taxonomy" id="408172"/>
    <lineage>
        <taxon>unclassified sequences</taxon>
        <taxon>metagenomes</taxon>
        <taxon>ecological metagenomes</taxon>
    </lineage>
</organism>
<protein>
    <submittedName>
        <fullName evidence="1">Uncharacterized protein</fullName>
    </submittedName>
</protein>
<proteinExistence type="predicted"/>